<dbReference type="AlphaFoldDB" id="A0A5J5HZF3"/>
<dbReference type="Pfam" id="PF14165">
    <property type="entry name" value="YtzH"/>
    <property type="match status" value="1"/>
</dbReference>
<evidence type="ECO:0008006" key="3">
    <source>
        <dbReference type="Google" id="ProtNLM"/>
    </source>
</evidence>
<dbReference type="InterPro" id="IPR025547">
    <property type="entry name" value="YtzH"/>
</dbReference>
<dbReference type="Proteomes" id="UP000326671">
    <property type="component" value="Unassembled WGS sequence"/>
</dbReference>
<keyword evidence="2" id="KW-1185">Reference proteome</keyword>
<dbReference type="OrthoDB" id="2968867at2"/>
<protein>
    <recommendedName>
        <fullName evidence="3">YtzH-like protein</fullName>
    </recommendedName>
</protein>
<dbReference type="RefSeq" id="WP_150438997.1">
    <property type="nucleotide sequence ID" value="NZ_VYKL01000013.1"/>
</dbReference>
<comment type="caution">
    <text evidence="1">The sequence shown here is derived from an EMBL/GenBank/DDBJ whole genome shotgun (WGS) entry which is preliminary data.</text>
</comment>
<organism evidence="1 2">
    <name type="scientific">Niallia endozanthoxylica</name>
    <dbReference type="NCBI Taxonomy" id="2036016"/>
    <lineage>
        <taxon>Bacteria</taxon>
        <taxon>Bacillati</taxon>
        <taxon>Bacillota</taxon>
        <taxon>Bacilli</taxon>
        <taxon>Bacillales</taxon>
        <taxon>Bacillaceae</taxon>
        <taxon>Niallia</taxon>
    </lineage>
</organism>
<name>A0A5J5HZF3_9BACI</name>
<proteinExistence type="predicted"/>
<dbReference type="EMBL" id="VYKL01000013">
    <property type="protein sequence ID" value="KAA9027455.1"/>
    <property type="molecule type" value="Genomic_DNA"/>
</dbReference>
<sequence length="92" mass="10437">MPLQYQDQVNLLKDILSNHQTDCCGSVSECEQLERLIKSLMVNSNIDQNNKQVLGQIYDYSQSGINSSNLDAHIESHQQQLSEWVGNIDQLS</sequence>
<gene>
    <name evidence="1" type="ORF">F4V44_05495</name>
</gene>
<reference evidence="1 2" key="1">
    <citation type="submission" date="2019-09" db="EMBL/GenBank/DDBJ databases">
        <title>Whole genome sequences of isolates from the Mars Exploration Rovers.</title>
        <authorList>
            <person name="Seuylemezian A."/>
            <person name="Vaishampayan P."/>
        </authorList>
    </citation>
    <scope>NUCLEOTIDE SEQUENCE [LARGE SCALE GENOMIC DNA]</scope>
    <source>
        <strain evidence="1 2">MER_TA_151</strain>
    </source>
</reference>
<evidence type="ECO:0000313" key="2">
    <source>
        <dbReference type="Proteomes" id="UP000326671"/>
    </source>
</evidence>
<accession>A0A5J5HZF3</accession>
<evidence type="ECO:0000313" key="1">
    <source>
        <dbReference type="EMBL" id="KAA9027455.1"/>
    </source>
</evidence>